<keyword evidence="4" id="KW-1185">Reference proteome</keyword>
<proteinExistence type="predicted"/>
<sequence>MTFTTALVRAASQFCPVRRKRHTPTIPYIRYGNIKDHRCLARQRGAKPGGQQLPKTNIPKRERVVMPGFVRKILIFVTGYAWLLLLAGPGLIALSVYSGWKAEDGHAYVARESLQTVSGTVTQASEVTVKRKRRATKKYYEITVQPDTAGAEARKLRIDYSTPQQLVGNLIDEKVTALVDGSDHDLVYEVSAAGATVISYDTTKQRLQAEATSSAQSFSGAGTWIFAILLTLVGAAGVWSNRKLRAADNAQQLAAA</sequence>
<comment type="caution">
    <text evidence="2">The sequence shown here is derived from an EMBL/GenBank/DDBJ whole genome shotgun (WGS) entry which is preliminary data.</text>
</comment>
<feature type="transmembrane region" description="Helical" evidence="1">
    <location>
        <begin position="73"/>
        <end position="97"/>
    </location>
</feature>
<keyword evidence="1" id="KW-0812">Transmembrane</keyword>
<keyword evidence="1" id="KW-0472">Membrane</keyword>
<dbReference type="Proteomes" id="UP001249076">
    <property type="component" value="Unassembled WGS sequence"/>
</dbReference>
<evidence type="ECO:0000313" key="5">
    <source>
        <dbReference type="Proteomes" id="UP001253458"/>
    </source>
</evidence>
<gene>
    <name evidence="2" type="ORF">J2W88_000232</name>
    <name evidence="3" type="ORF">J2W93_000232</name>
</gene>
<dbReference type="RefSeq" id="WP_310219022.1">
    <property type="nucleotide sequence ID" value="NZ_JAVDTS010000001.1"/>
</dbReference>
<dbReference type="Proteomes" id="UP001253458">
    <property type="component" value="Unassembled WGS sequence"/>
</dbReference>
<evidence type="ECO:0000256" key="1">
    <source>
        <dbReference type="SAM" id="Phobius"/>
    </source>
</evidence>
<reference evidence="2 4" key="1">
    <citation type="submission" date="2023-07" db="EMBL/GenBank/DDBJ databases">
        <title>Sorghum-associated microbial communities from plants grown in Nebraska, USA.</title>
        <authorList>
            <person name="Schachtman D."/>
        </authorList>
    </citation>
    <scope>NUCLEOTIDE SEQUENCE</scope>
    <source>
        <strain evidence="3 4">BE105</strain>
        <strain evidence="2">BE69</strain>
    </source>
</reference>
<evidence type="ECO:0000313" key="4">
    <source>
        <dbReference type="Proteomes" id="UP001249076"/>
    </source>
</evidence>
<protein>
    <submittedName>
        <fullName evidence="2">Uncharacterized protein</fullName>
    </submittedName>
</protein>
<evidence type="ECO:0000313" key="2">
    <source>
        <dbReference type="EMBL" id="MDR6764974.1"/>
    </source>
</evidence>
<feature type="transmembrane region" description="Helical" evidence="1">
    <location>
        <begin position="221"/>
        <end position="239"/>
    </location>
</feature>
<keyword evidence="1" id="KW-1133">Transmembrane helix</keyword>
<dbReference type="EMBL" id="JAVDTS010000001">
    <property type="protein sequence ID" value="MDR6835411.1"/>
    <property type="molecule type" value="Genomic_DNA"/>
</dbReference>
<name>A0AAJ2BMK5_ACIDE</name>
<dbReference type="EMBL" id="JAVDTL010000001">
    <property type="protein sequence ID" value="MDR6764974.1"/>
    <property type="molecule type" value="Genomic_DNA"/>
</dbReference>
<evidence type="ECO:0000313" key="3">
    <source>
        <dbReference type="EMBL" id="MDR6835411.1"/>
    </source>
</evidence>
<accession>A0AAJ2BMK5</accession>
<organism evidence="2 5">
    <name type="scientific">Acidovorax delafieldii</name>
    <name type="common">Pseudomonas delafieldii</name>
    <dbReference type="NCBI Taxonomy" id="47920"/>
    <lineage>
        <taxon>Bacteria</taxon>
        <taxon>Pseudomonadati</taxon>
        <taxon>Pseudomonadota</taxon>
        <taxon>Betaproteobacteria</taxon>
        <taxon>Burkholderiales</taxon>
        <taxon>Comamonadaceae</taxon>
        <taxon>Acidovorax</taxon>
    </lineage>
</organism>
<dbReference type="AlphaFoldDB" id="A0AAJ2BMK5"/>